<dbReference type="InterPro" id="IPR049278">
    <property type="entry name" value="MS_channel_C"/>
</dbReference>
<evidence type="ECO:0000313" key="12">
    <source>
        <dbReference type="Proteomes" id="UP000500767"/>
    </source>
</evidence>
<dbReference type="KEGG" id="lck:HN018_26955"/>
<keyword evidence="6 7" id="KW-0472">Membrane</keyword>
<feature type="transmembrane region" description="Helical" evidence="7">
    <location>
        <begin position="25"/>
        <end position="48"/>
    </location>
</feature>
<dbReference type="AlphaFoldDB" id="A0A6M8HZS4"/>
<accession>A0A6M8HZS4</accession>
<dbReference type="InterPro" id="IPR049142">
    <property type="entry name" value="MS_channel_1st"/>
</dbReference>
<dbReference type="Gene3D" id="3.30.70.100">
    <property type="match status" value="1"/>
</dbReference>
<evidence type="ECO:0000256" key="7">
    <source>
        <dbReference type="SAM" id="Phobius"/>
    </source>
</evidence>
<dbReference type="Gene3D" id="2.30.30.60">
    <property type="match status" value="1"/>
</dbReference>
<organism evidence="11 12">
    <name type="scientific">Lichenicola cladoniae</name>
    <dbReference type="NCBI Taxonomy" id="1484109"/>
    <lineage>
        <taxon>Bacteria</taxon>
        <taxon>Pseudomonadati</taxon>
        <taxon>Pseudomonadota</taxon>
        <taxon>Alphaproteobacteria</taxon>
        <taxon>Acetobacterales</taxon>
        <taxon>Acetobacteraceae</taxon>
        <taxon>Lichenicola</taxon>
    </lineage>
</organism>
<dbReference type="GO" id="GO:0008381">
    <property type="term" value="F:mechanosensitive monoatomic ion channel activity"/>
    <property type="evidence" value="ECO:0007669"/>
    <property type="project" value="UniProtKB-ARBA"/>
</dbReference>
<evidence type="ECO:0000256" key="4">
    <source>
        <dbReference type="ARBA" id="ARBA00022692"/>
    </source>
</evidence>
<keyword evidence="4 7" id="KW-0812">Transmembrane</keyword>
<dbReference type="SUPFAM" id="SSF82861">
    <property type="entry name" value="Mechanosensitive channel protein MscS (YggB), transmembrane region"/>
    <property type="match status" value="1"/>
</dbReference>
<name>A0A6M8HZS4_9PROT</name>
<evidence type="ECO:0000259" key="8">
    <source>
        <dbReference type="Pfam" id="PF00924"/>
    </source>
</evidence>
<keyword evidence="3" id="KW-1003">Cell membrane</keyword>
<dbReference type="PANTHER" id="PTHR30347">
    <property type="entry name" value="POTASSIUM CHANNEL RELATED"/>
    <property type="match status" value="1"/>
</dbReference>
<dbReference type="InterPro" id="IPR010920">
    <property type="entry name" value="LSM_dom_sf"/>
</dbReference>
<feature type="transmembrane region" description="Helical" evidence="7">
    <location>
        <begin position="103"/>
        <end position="120"/>
    </location>
</feature>
<dbReference type="InterPro" id="IPR006685">
    <property type="entry name" value="MscS_channel_2nd"/>
</dbReference>
<dbReference type="PANTHER" id="PTHR30347:SF1">
    <property type="entry name" value="MECHANOSENSITIVE CHANNEL MSCK"/>
    <property type="match status" value="1"/>
</dbReference>
<keyword evidence="12" id="KW-1185">Reference proteome</keyword>
<dbReference type="InterPro" id="IPR052702">
    <property type="entry name" value="MscS-like_channel"/>
</dbReference>
<evidence type="ECO:0000256" key="3">
    <source>
        <dbReference type="ARBA" id="ARBA00022475"/>
    </source>
</evidence>
<dbReference type="SUPFAM" id="SSF50182">
    <property type="entry name" value="Sm-like ribonucleoproteins"/>
    <property type="match status" value="1"/>
</dbReference>
<evidence type="ECO:0000256" key="5">
    <source>
        <dbReference type="ARBA" id="ARBA00022989"/>
    </source>
</evidence>
<dbReference type="RefSeq" id="WP_171837830.1">
    <property type="nucleotide sequence ID" value="NZ_CP053711.1"/>
</dbReference>
<dbReference type="InterPro" id="IPR023408">
    <property type="entry name" value="MscS_beta-dom_sf"/>
</dbReference>
<evidence type="ECO:0000259" key="10">
    <source>
        <dbReference type="Pfam" id="PF21088"/>
    </source>
</evidence>
<keyword evidence="11" id="KW-0614">Plasmid</keyword>
<feature type="transmembrane region" description="Helical" evidence="7">
    <location>
        <begin position="215"/>
        <end position="234"/>
    </location>
</feature>
<feature type="transmembrane region" description="Helical" evidence="7">
    <location>
        <begin position="77"/>
        <end position="97"/>
    </location>
</feature>
<reference evidence="11 12" key="1">
    <citation type="journal article" date="2014" name="World J. Microbiol. Biotechnol.">
        <title>Biodiversity and physiological characteristics of Antarctic and Arctic lichens-associated bacteria.</title>
        <authorList>
            <person name="Lee Y.M."/>
            <person name="Kim E.H."/>
            <person name="Lee H.K."/>
            <person name="Hong S.G."/>
        </authorList>
    </citation>
    <scope>NUCLEOTIDE SEQUENCE [LARGE SCALE GENOMIC DNA]</scope>
    <source>
        <strain evidence="11 12">PAMC 26569</strain>
        <plasmid evidence="11">unnamed4</plasmid>
    </source>
</reference>
<feature type="domain" description="Mechanosensitive ion channel MscS" evidence="8">
    <location>
        <begin position="257"/>
        <end position="322"/>
    </location>
</feature>
<geneLocation type="plasmid" evidence="11 12">
    <name>unnamed4</name>
</geneLocation>
<feature type="transmembrane region" description="Helical" evidence="7">
    <location>
        <begin position="170"/>
        <end position="194"/>
    </location>
</feature>
<dbReference type="Pfam" id="PF21082">
    <property type="entry name" value="MS_channel_3rd"/>
    <property type="match status" value="1"/>
</dbReference>
<feature type="transmembrane region" description="Helical" evidence="7">
    <location>
        <begin position="132"/>
        <end position="150"/>
    </location>
</feature>
<comment type="similarity">
    <text evidence="2">Belongs to the MscS (TC 1.A.23) family.</text>
</comment>
<keyword evidence="5 7" id="KW-1133">Transmembrane helix</keyword>
<evidence type="ECO:0000256" key="1">
    <source>
        <dbReference type="ARBA" id="ARBA00004651"/>
    </source>
</evidence>
<dbReference type="SUPFAM" id="SSF82689">
    <property type="entry name" value="Mechanosensitive channel protein MscS (YggB), C-terminal domain"/>
    <property type="match status" value="1"/>
</dbReference>
<feature type="domain" description="Mechanosensitive ion channel MscS C-terminal" evidence="9">
    <location>
        <begin position="331"/>
        <end position="414"/>
    </location>
</feature>
<gene>
    <name evidence="11" type="ORF">HN018_26955</name>
</gene>
<dbReference type="Pfam" id="PF00924">
    <property type="entry name" value="MS_channel_2nd"/>
    <property type="match status" value="1"/>
</dbReference>
<dbReference type="Pfam" id="PF21088">
    <property type="entry name" value="MS_channel_1st"/>
    <property type="match status" value="1"/>
</dbReference>
<dbReference type="EMBL" id="CP053711">
    <property type="protein sequence ID" value="QKE93766.1"/>
    <property type="molecule type" value="Genomic_DNA"/>
</dbReference>
<comment type="subcellular location">
    <subcellularLocation>
        <location evidence="1">Cell membrane</location>
        <topology evidence="1">Multi-pass membrane protein</topology>
    </subcellularLocation>
</comment>
<proteinExistence type="inferred from homology"/>
<evidence type="ECO:0000259" key="9">
    <source>
        <dbReference type="Pfam" id="PF21082"/>
    </source>
</evidence>
<dbReference type="InterPro" id="IPR011014">
    <property type="entry name" value="MscS_channel_TM-2"/>
</dbReference>
<evidence type="ECO:0000313" key="11">
    <source>
        <dbReference type="EMBL" id="QKE93766.1"/>
    </source>
</evidence>
<dbReference type="GO" id="GO:0005886">
    <property type="term" value="C:plasma membrane"/>
    <property type="evidence" value="ECO:0007669"/>
    <property type="project" value="UniProtKB-SubCell"/>
</dbReference>
<protein>
    <submittedName>
        <fullName evidence="11">Mechanosensitive ion channel</fullName>
    </submittedName>
</protein>
<evidence type="ECO:0000256" key="6">
    <source>
        <dbReference type="ARBA" id="ARBA00023136"/>
    </source>
</evidence>
<dbReference type="Proteomes" id="UP000500767">
    <property type="component" value="Plasmid unnamed4"/>
</dbReference>
<dbReference type="InterPro" id="IPR011066">
    <property type="entry name" value="MscS_channel_C_sf"/>
</dbReference>
<feature type="domain" description="Mechanosensitive ion channel transmembrane helices 2/3" evidence="10">
    <location>
        <begin position="214"/>
        <end position="255"/>
    </location>
</feature>
<evidence type="ECO:0000256" key="2">
    <source>
        <dbReference type="ARBA" id="ARBA00008017"/>
    </source>
</evidence>
<dbReference type="Gene3D" id="1.10.287.1260">
    <property type="match status" value="1"/>
</dbReference>
<sequence>MNSAFILHHLDLLTAETLPWLRSYVLAWDVLLQTVVALLGAAMVRLAAPRMAGTTTQLTARMGVLSLRPMVDALGRALPWMLFLLLLWFAQLVLANLGMPTHLLRLVSSLVMAWIVIRLSTTLVRNASMARLFAAAAWVVAALNIAGLIAPTGRLLGEMAFPIGTLHLSVLLLLKGAALLVALIWLANLISTLVEHRLNNARDITPAMQVLASKLLRAGLLTLAVVAALGAVGIDLTAFAVFSGAIGVGLGFGLQKVVSNLVSGVILLLDRSIKPGDVIQLDDTYGWITRLNARFVSVVTRDGTEHLIPNEDLITQRVVNWTYSNDLVRLKVAFGISYSADVHLARRLATEALSKVERVLEAPAPICLLVGLGDSSVDLELRFWIADPRAGTANVRSDVLLEVWDAFHAANIEFPFPQRDLNVRDPEALAKAFAQASAAALAKASL</sequence>